<reference evidence="1 2" key="1">
    <citation type="submission" date="2016-10" db="EMBL/GenBank/DDBJ databases">
        <title>Draft genome sequence of Coniochaeta ligniaria NRRL30616, a lignocellulolytic fungus for bioabatement of inhibitors in plant biomass hydrolysates.</title>
        <authorList>
            <consortium name="DOE Joint Genome Institute"/>
            <person name="Jimenez D.J."/>
            <person name="Hector R.E."/>
            <person name="Riley R."/>
            <person name="Sun H."/>
            <person name="Grigoriev I.V."/>
            <person name="Van Elsas J.D."/>
            <person name="Nichols N.N."/>
        </authorList>
    </citation>
    <scope>NUCLEOTIDE SEQUENCE [LARGE SCALE GENOMIC DNA]</scope>
    <source>
        <strain evidence="1 2">NRRL 30616</strain>
    </source>
</reference>
<dbReference type="InParanoid" id="A0A1J7J235"/>
<sequence>MQRSETESRCIRWQSRLLGSLCRFREGLALCRALSAVAGDVEPHSDLPPSSPLCHRECQLSSCRIVVVTAIQSQTSLGRFHDGRYVVCYCVYHCRFRPVLRHRLDKSATQTQAAIKSGVGSWRSRPRSLVPGAIECNEITIQSFNRR</sequence>
<protein>
    <submittedName>
        <fullName evidence="1">Uncharacterized protein</fullName>
    </submittedName>
</protein>
<accession>A0A1J7J235</accession>
<organism evidence="1 2">
    <name type="scientific">Coniochaeta ligniaria NRRL 30616</name>
    <dbReference type="NCBI Taxonomy" id="1408157"/>
    <lineage>
        <taxon>Eukaryota</taxon>
        <taxon>Fungi</taxon>
        <taxon>Dikarya</taxon>
        <taxon>Ascomycota</taxon>
        <taxon>Pezizomycotina</taxon>
        <taxon>Sordariomycetes</taxon>
        <taxon>Sordariomycetidae</taxon>
        <taxon>Coniochaetales</taxon>
        <taxon>Coniochaetaceae</taxon>
        <taxon>Coniochaeta</taxon>
    </lineage>
</organism>
<keyword evidence="2" id="KW-1185">Reference proteome</keyword>
<evidence type="ECO:0000313" key="1">
    <source>
        <dbReference type="EMBL" id="OIW23904.1"/>
    </source>
</evidence>
<proteinExistence type="predicted"/>
<gene>
    <name evidence="1" type="ORF">CONLIGDRAFT_113853</name>
</gene>
<dbReference type="Proteomes" id="UP000182658">
    <property type="component" value="Unassembled WGS sequence"/>
</dbReference>
<dbReference type="AlphaFoldDB" id="A0A1J7J235"/>
<evidence type="ECO:0000313" key="2">
    <source>
        <dbReference type="Proteomes" id="UP000182658"/>
    </source>
</evidence>
<name>A0A1J7J235_9PEZI</name>
<dbReference type="EMBL" id="KV875105">
    <property type="protein sequence ID" value="OIW23904.1"/>
    <property type="molecule type" value="Genomic_DNA"/>
</dbReference>